<feature type="region of interest" description="Disordered" evidence="1">
    <location>
        <begin position="31"/>
        <end position="51"/>
    </location>
</feature>
<reference evidence="2 3" key="2">
    <citation type="journal article" date="2023" name="Mol. Biol. Evol.">
        <title>Genomics of Secondarily Temperate Adaptation in the Only Non-Antarctic Icefish.</title>
        <authorList>
            <person name="Rivera-Colon A.G."/>
            <person name="Rayamajhi N."/>
            <person name="Minhas B.F."/>
            <person name="Madrigal G."/>
            <person name="Bilyk K.T."/>
            <person name="Yoon V."/>
            <person name="Hune M."/>
            <person name="Gregory S."/>
            <person name="Cheng C.H.C."/>
            <person name="Catchen J.M."/>
        </authorList>
    </citation>
    <scope>NUCLEOTIDE SEQUENCE [LARGE SCALE GENOMIC DNA]</scope>
    <source>
        <strain evidence="2">JMC-PN-2008</strain>
    </source>
</reference>
<evidence type="ECO:0000313" key="2">
    <source>
        <dbReference type="EMBL" id="KAK5870267.1"/>
    </source>
</evidence>
<comment type="caution">
    <text evidence="2">The sequence shown here is derived from an EMBL/GenBank/DDBJ whole genome shotgun (WGS) entry which is preliminary data.</text>
</comment>
<dbReference type="EMBL" id="JAUZQC010000006">
    <property type="protein sequence ID" value="KAK5870267.1"/>
    <property type="molecule type" value="Genomic_DNA"/>
</dbReference>
<name>A0AAN8AWC0_ELEMC</name>
<proteinExistence type="predicted"/>
<protein>
    <submittedName>
        <fullName evidence="2">Uncharacterized protein</fullName>
    </submittedName>
</protein>
<gene>
    <name evidence="2" type="ORF">PBY51_024919</name>
</gene>
<sequence>MSDHFSASPLSPGFPSCFRVFTEGSLRSPAACRRASPDSNHNKTGSRGLFSLGKQTATHRAWSMRDVSARCSVRMFDSQAGQLQMSAGSAETETL</sequence>
<reference evidence="2 3" key="1">
    <citation type="journal article" date="2023" name="Genes (Basel)">
        <title>Chromosome-Level Genome Assembly and Circadian Gene Repertoire of the Patagonia Blennie Eleginops maclovinus-The Closest Ancestral Proxy of Antarctic Cryonotothenioids.</title>
        <authorList>
            <person name="Cheng C.C."/>
            <person name="Rivera-Colon A.G."/>
            <person name="Minhas B.F."/>
            <person name="Wilson L."/>
            <person name="Rayamajhi N."/>
            <person name="Vargas-Chacoff L."/>
            <person name="Catchen J.M."/>
        </authorList>
    </citation>
    <scope>NUCLEOTIDE SEQUENCE [LARGE SCALE GENOMIC DNA]</scope>
    <source>
        <strain evidence="2">JMC-PN-2008</strain>
    </source>
</reference>
<dbReference type="AlphaFoldDB" id="A0AAN8AWC0"/>
<dbReference type="Proteomes" id="UP001346869">
    <property type="component" value="Unassembled WGS sequence"/>
</dbReference>
<accession>A0AAN8AWC0</accession>
<evidence type="ECO:0000256" key="1">
    <source>
        <dbReference type="SAM" id="MobiDB-lite"/>
    </source>
</evidence>
<keyword evidence="3" id="KW-1185">Reference proteome</keyword>
<organism evidence="2 3">
    <name type="scientific">Eleginops maclovinus</name>
    <name type="common">Patagonian blennie</name>
    <name type="synonym">Eleginus maclovinus</name>
    <dbReference type="NCBI Taxonomy" id="56733"/>
    <lineage>
        <taxon>Eukaryota</taxon>
        <taxon>Metazoa</taxon>
        <taxon>Chordata</taxon>
        <taxon>Craniata</taxon>
        <taxon>Vertebrata</taxon>
        <taxon>Euteleostomi</taxon>
        <taxon>Actinopterygii</taxon>
        <taxon>Neopterygii</taxon>
        <taxon>Teleostei</taxon>
        <taxon>Neoteleostei</taxon>
        <taxon>Acanthomorphata</taxon>
        <taxon>Eupercaria</taxon>
        <taxon>Perciformes</taxon>
        <taxon>Notothenioidei</taxon>
        <taxon>Eleginopidae</taxon>
        <taxon>Eleginops</taxon>
    </lineage>
</organism>
<evidence type="ECO:0000313" key="3">
    <source>
        <dbReference type="Proteomes" id="UP001346869"/>
    </source>
</evidence>